<dbReference type="Proteomes" id="UP000663064">
    <property type="component" value="Chromosome"/>
</dbReference>
<evidence type="ECO:0000313" key="1">
    <source>
        <dbReference type="EMBL" id="QOS10753.1"/>
    </source>
</evidence>
<gene>
    <name evidence="1" type="ORF">HfgLR_03030</name>
</gene>
<dbReference type="EMBL" id="CP063205">
    <property type="protein sequence ID" value="QOS10753.1"/>
    <property type="molecule type" value="Genomic_DNA"/>
</dbReference>
<protein>
    <submittedName>
        <fullName evidence="1">Uncharacterized protein</fullName>
    </submittedName>
</protein>
<sequence>MSTDRLLSTSELYPQCLREIQRTWAGDCPNAVYDTVANNGV</sequence>
<evidence type="ECO:0000313" key="2">
    <source>
        <dbReference type="Proteomes" id="UP000663064"/>
    </source>
</evidence>
<proteinExistence type="predicted"/>
<dbReference type="AlphaFoldDB" id="A0A871BDI6"/>
<name>A0A871BDI6_HALGI</name>
<organism evidence="1 2">
    <name type="scientific">Haloferax gibbonsii</name>
    <dbReference type="NCBI Taxonomy" id="35746"/>
    <lineage>
        <taxon>Archaea</taxon>
        <taxon>Methanobacteriati</taxon>
        <taxon>Methanobacteriota</taxon>
        <taxon>Stenosarchaea group</taxon>
        <taxon>Halobacteria</taxon>
        <taxon>Halobacteriales</taxon>
        <taxon>Haloferacaceae</taxon>
        <taxon>Haloferax</taxon>
    </lineage>
</organism>
<accession>A0A871BDI6</accession>
<reference evidence="1" key="1">
    <citation type="journal article" date="2021" name="Front. Microbiol.">
        <title>Cellular and Genomic Properties of Haloferax gibbonsii LR2-5, the Host of Euryarchaeal Virus HFTV1.</title>
        <authorList>
            <person name="Tittes C."/>
            <person name="Schwarzer S."/>
            <person name="Pfeiffer F."/>
            <person name="Dyall-Smith M."/>
            <person name="Rodriguez-Franco M."/>
            <person name="Oksanen H.M."/>
            <person name="Quax T.E.F."/>
        </authorList>
    </citation>
    <scope>NUCLEOTIDE SEQUENCE</scope>
    <source>
        <strain evidence="1">LR2-5</strain>
    </source>
</reference>